<dbReference type="EMBL" id="CAXHTB010000024">
    <property type="protein sequence ID" value="CAL0332742.1"/>
    <property type="molecule type" value="Genomic_DNA"/>
</dbReference>
<dbReference type="GO" id="GO:0045893">
    <property type="term" value="P:positive regulation of DNA-templated transcription"/>
    <property type="evidence" value="ECO:0007669"/>
    <property type="project" value="TreeGrafter"/>
</dbReference>
<keyword evidence="9" id="KW-1185">Reference proteome</keyword>
<evidence type="ECO:0000256" key="5">
    <source>
        <dbReference type="ARBA" id="ARBA00023242"/>
    </source>
</evidence>
<evidence type="ECO:0000256" key="2">
    <source>
        <dbReference type="ARBA" id="ARBA00023015"/>
    </source>
</evidence>
<dbReference type="PANTHER" id="PTHR45764:SF52">
    <property type="entry name" value="BASIC LEUCINE ZIPPER 4"/>
    <property type="match status" value="1"/>
</dbReference>
<comment type="caution">
    <text evidence="8">The sequence shown here is derived from an EMBL/GenBank/DDBJ whole genome shotgun (WGS) entry which is preliminary data.</text>
</comment>
<comment type="subcellular location">
    <subcellularLocation>
        <location evidence="1">Nucleus</location>
    </subcellularLocation>
</comment>
<dbReference type="GO" id="GO:0046982">
    <property type="term" value="F:protein heterodimerization activity"/>
    <property type="evidence" value="ECO:0007669"/>
    <property type="project" value="UniProtKB-ARBA"/>
</dbReference>
<dbReference type="GO" id="GO:0005634">
    <property type="term" value="C:nucleus"/>
    <property type="evidence" value="ECO:0007669"/>
    <property type="project" value="UniProtKB-SubCell"/>
</dbReference>
<protein>
    <recommendedName>
        <fullName evidence="7">BZIP domain-containing protein</fullName>
    </recommendedName>
</protein>
<dbReference type="CDD" id="cd14702">
    <property type="entry name" value="bZIP_plant_GBF1"/>
    <property type="match status" value="1"/>
</dbReference>
<reference evidence="8 9" key="1">
    <citation type="submission" date="2024-03" db="EMBL/GenBank/DDBJ databases">
        <authorList>
            <person name="Martinez-Hernandez J."/>
        </authorList>
    </citation>
    <scope>NUCLEOTIDE SEQUENCE [LARGE SCALE GENOMIC DNA]</scope>
</reference>
<evidence type="ECO:0000256" key="3">
    <source>
        <dbReference type="ARBA" id="ARBA00023125"/>
    </source>
</evidence>
<name>A0AAV1YFY1_LUPLU</name>
<gene>
    <name evidence="8" type="ORF">LLUT_LOCUS33802</name>
</gene>
<dbReference type="SMART" id="SM00338">
    <property type="entry name" value="BRLZ"/>
    <property type="match status" value="1"/>
</dbReference>
<keyword evidence="3" id="KW-0238">DNA-binding</keyword>
<proteinExistence type="predicted"/>
<sequence length="149" mass="16906">MEIGDASIFFHAEPVRFSCPPVLETMLTPGEIDELFSLINQLRDLESPISGSQGSNRAVYTTQEKNIRRMQSNRDSARQSSRRKKSHIENITNQVNRFRAENQELKNRLGLAMHHHLLLSLENESLRSKSIALMAKLTDLIGTLSTMLS</sequence>
<dbReference type="GO" id="GO:0000976">
    <property type="term" value="F:transcription cis-regulatory region binding"/>
    <property type="evidence" value="ECO:0007669"/>
    <property type="project" value="TreeGrafter"/>
</dbReference>
<dbReference type="Proteomes" id="UP001497480">
    <property type="component" value="Unassembled WGS sequence"/>
</dbReference>
<evidence type="ECO:0000313" key="9">
    <source>
        <dbReference type="Proteomes" id="UP001497480"/>
    </source>
</evidence>
<dbReference type="SUPFAM" id="SSF57959">
    <property type="entry name" value="Leucine zipper domain"/>
    <property type="match status" value="1"/>
</dbReference>
<dbReference type="InterPro" id="IPR004827">
    <property type="entry name" value="bZIP"/>
</dbReference>
<organism evidence="8 9">
    <name type="scientific">Lupinus luteus</name>
    <name type="common">European yellow lupine</name>
    <dbReference type="NCBI Taxonomy" id="3873"/>
    <lineage>
        <taxon>Eukaryota</taxon>
        <taxon>Viridiplantae</taxon>
        <taxon>Streptophyta</taxon>
        <taxon>Embryophyta</taxon>
        <taxon>Tracheophyta</taxon>
        <taxon>Spermatophyta</taxon>
        <taxon>Magnoliopsida</taxon>
        <taxon>eudicotyledons</taxon>
        <taxon>Gunneridae</taxon>
        <taxon>Pentapetalae</taxon>
        <taxon>rosids</taxon>
        <taxon>fabids</taxon>
        <taxon>Fabales</taxon>
        <taxon>Fabaceae</taxon>
        <taxon>Papilionoideae</taxon>
        <taxon>50 kb inversion clade</taxon>
        <taxon>genistoids sensu lato</taxon>
        <taxon>core genistoids</taxon>
        <taxon>Genisteae</taxon>
        <taxon>Lupinus</taxon>
    </lineage>
</organism>
<evidence type="ECO:0000259" key="7">
    <source>
        <dbReference type="PROSITE" id="PS50217"/>
    </source>
</evidence>
<keyword evidence="2" id="KW-0805">Transcription regulation</keyword>
<evidence type="ECO:0000256" key="6">
    <source>
        <dbReference type="SAM" id="MobiDB-lite"/>
    </source>
</evidence>
<dbReference type="GO" id="GO:0003700">
    <property type="term" value="F:DNA-binding transcription factor activity"/>
    <property type="evidence" value="ECO:0007669"/>
    <property type="project" value="InterPro"/>
</dbReference>
<evidence type="ECO:0000256" key="4">
    <source>
        <dbReference type="ARBA" id="ARBA00023163"/>
    </source>
</evidence>
<dbReference type="InterPro" id="IPR045314">
    <property type="entry name" value="bZIP_plant_GBF1"/>
</dbReference>
<dbReference type="Gene3D" id="1.20.5.170">
    <property type="match status" value="1"/>
</dbReference>
<feature type="region of interest" description="Disordered" evidence="6">
    <location>
        <begin position="68"/>
        <end position="88"/>
    </location>
</feature>
<evidence type="ECO:0000256" key="1">
    <source>
        <dbReference type="ARBA" id="ARBA00004123"/>
    </source>
</evidence>
<keyword evidence="5" id="KW-0539">Nucleus</keyword>
<accession>A0AAV1YFY1</accession>
<dbReference type="Pfam" id="PF00170">
    <property type="entry name" value="bZIP_1"/>
    <property type="match status" value="1"/>
</dbReference>
<dbReference type="PROSITE" id="PS50217">
    <property type="entry name" value="BZIP"/>
    <property type="match status" value="1"/>
</dbReference>
<keyword evidence="4" id="KW-0804">Transcription</keyword>
<feature type="domain" description="BZIP" evidence="7">
    <location>
        <begin position="63"/>
        <end position="109"/>
    </location>
</feature>
<dbReference type="PANTHER" id="PTHR45764">
    <property type="entry name" value="BZIP TRANSCRIPTION FACTOR 44"/>
    <property type="match status" value="1"/>
</dbReference>
<dbReference type="InterPro" id="IPR046347">
    <property type="entry name" value="bZIP_sf"/>
</dbReference>
<evidence type="ECO:0000313" key="8">
    <source>
        <dbReference type="EMBL" id="CAL0332742.1"/>
    </source>
</evidence>
<dbReference type="AlphaFoldDB" id="A0AAV1YFY1"/>